<reference evidence="3 4" key="1">
    <citation type="submission" date="2015-08" db="EMBL/GenBank/DDBJ databases">
        <title>Ancestral chromatin configuration constrains chromatin evolution on differentiating sex chromosomes in Drosophila.</title>
        <authorList>
            <person name="Zhou Q."/>
            <person name="Bachtrog D."/>
        </authorList>
    </citation>
    <scope>NUCLEOTIDE SEQUENCE [LARGE SCALE GENOMIC DNA]</scope>
    <source>
        <tissue evidence="3">Whole larvae</tissue>
    </source>
</reference>
<evidence type="ECO:0000259" key="2">
    <source>
        <dbReference type="Pfam" id="PF13837"/>
    </source>
</evidence>
<feature type="compositionally biased region" description="Low complexity" evidence="1">
    <location>
        <begin position="251"/>
        <end position="272"/>
    </location>
</feature>
<feature type="domain" description="Myb/SANT-like DNA-binding" evidence="2">
    <location>
        <begin position="40"/>
        <end position="122"/>
    </location>
</feature>
<evidence type="ECO:0000256" key="1">
    <source>
        <dbReference type="SAM" id="MobiDB-lite"/>
    </source>
</evidence>
<dbReference type="OMA" id="HFEAMRQ"/>
<dbReference type="Proteomes" id="UP000494163">
    <property type="component" value="Chromosome 2R"/>
</dbReference>
<dbReference type="EMBL" id="CP012524">
    <property type="protein sequence ID" value="ALC42701.1"/>
    <property type="molecule type" value="Genomic_DNA"/>
</dbReference>
<name>A0A0M4EGK5_DROBS</name>
<dbReference type="InterPro" id="IPR044822">
    <property type="entry name" value="Myb_DNA-bind_4"/>
</dbReference>
<feature type="domain" description="Myb/SANT-like DNA-binding" evidence="2">
    <location>
        <begin position="162"/>
        <end position="244"/>
    </location>
</feature>
<keyword evidence="4" id="KW-1185">Reference proteome</keyword>
<dbReference type="Pfam" id="PF13837">
    <property type="entry name" value="Myb_DNA-bind_4"/>
    <property type="match status" value="3"/>
</dbReference>
<proteinExistence type="predicted"/>
<accession>A0A0M4EGK5</accession>
<dbReference type="PANTHER" id="PTHR47595:SF1">
    <property type="entry name" value="MYB_SANT-LIKE DNA-BINDING DOMAIN-CONTAINING PROTEIN"/>
    <property type="match status" value="1"/>
</dbReference>
<gene>
    <name evidence="3" type="ORF">Dbus_chr2Rg2280</name>
</gene>
<protein>
    <submittedName>
        <fullName evidence="3">CG10494</fullName>
    </submittedName>
</protein>
<dbReference type="PANTHER" id="PTHR47595">
    <property type="entry name" value="HEAT SHOCK 70 KDA PROTEIN 14"/>
    <property type="match status" value="1"/>
</dbReference>
<sequence length="490" mass="56409">MSTLVKDDAEIDFLEEDEQDLEPKYAHTLQLDSLSKHALRCRWAHGEVGVFLNIINKLKLQGPLLRKRNAKVFKLVSREMAKMNIVKRPDQLRIKYHQLRRQYAKSKTDGEPFEYFQQMHELINAKVSDAEESELEGSDDEEEVASEGTEDALVADMPKIARCKWAEGEVDVFLNIIISMGLQSALLRKRNAKIFKLLSKEMAKRDYNKAPEKLRIKYQMLRRQYNKAKNGGESFEHFDIMDQLLNQPGAAELEAESSSSESDCSESGSSEADATKSRHADYYWTDPEVDSFLSIIKEQNLFRAVDGSKKRNFKTLAYISKVLAQQSYQRTPDQLRNKLRLLLRRYREAKTEGIKNVRLLSRHFEILDDLVQKRRSKEPTQAPKSLVHIEASDSDELSSDSSCDLLRSAAAAAGSEHDYELPAEPTPLEVLSSISEGQKQLLTQLSSSHERFLQQQREMQTQFLQELSRIMRQEREATCRMLKELLQNKS</sequence>
<evidence type="ECO:0000313" key="3">
    <source>
        <dbReference type="EMBL" id="ALC42701.1"/>
    </source>
</evidence>
<dbReference type="Gene3D" id="1.10.10.60">
    <property type="entry name" value="Homeodomain-like"/>
    <property type="match status" value="2"/>
</dbReference>
<organism evidence="3 4">
    <name type="scientific">Drosophila busckii</name>
    <name type="common">Fruit fly</name>
    <dbReference type="NCBI Taxonomy" id="30019"/>
    <lineage>
        <taxon>Eukaryota</taxon>
        <taxon>Metazoa</taxon>
        <taxon>Ecdysozoa</taxon>
        <taxon>Arthropoda</taxon>
        <taxon>Hexapoda</taxon>
        <taxon>Insecta</taxon>
        <taxon>Pterygota</taxon>
        <taxon>Neoptera</taxon>
        <taxon>Endopterygota</taxon>
        <taxon>Diptera</taxon>
        <taxon>Brachycera</taxon>
        <taxon>Muscomorpha</taxon>
        <taxon>Ephydroidea</taxon>
        <taxon>Drosophilidae</taxon>
        <taxon>Drosophila</taxon>
    </lineage>
</organism>
<evidence type="ECO:0000313" key="4">
    <source>
        <dbReference type="Proteomes" id="UP000494163"/>
    </source>
</evidence>
<dbReference type="OrthoDB" id="691673at2759"/>
<feature type="domain" description="Myb/SANT-like DNA-binding" evidence="2">
    <location>
        <begin position="283"/>
        <end position="370"/>
    </location>
</feature>
<dbReference type="AlphaFoldDB" id="A0A0M4EGK5"/>
<feature type="region of interest" description="Disordered" evidence="1">
    <location>
        <begin position="251"/>
        <end position="273"/>
    </location>
</feature>